<name>A0A2C6AWR6_FUSNP</name>
<organism evidence="1 2">
    <name type="scientific">Fusobacterium nucleatum subsp. polymorphum</name>
    <name type="common">Fusobacterium polymorphum</name>
    <dbReference type="NCBI Taxonomy" id="76857"/>
    <lineage>
        <taxon>Bacteria</taxon>
        <taxon>Fusobacteriati</taxon>
        <taxon>Fusobacteriota</taxon>
        <taxon>Fusobacteriia</taxon>
        <taxon>Fusobacteriales</taxon>
        <taxon>Fusobacteriaceae</taxon>
        <taxon>Fusobacterium</taxon>
    </lineage>
</organism>
<evidence type="ECO:0000313" key="2">
    <source>
        <dbReference type="Proteomes" id="UP000224182"/>
    </source>
</evidence>
<evidence type="ECO:0000313" key="1">
    <source>
        <dbReference type="EMBL" id="PHI06569.1"/>
    </source>
</evidence>
<proteinExistence type="predicted"/>
<sequence length="199" mass="24080">MDKEKETIDKFEDEFNKMLEKQILNLLEKYPSLKLQEIEFRDKMKEELKKQFLLIKENPDFDKMEPDEKTLNEIISKIPLIYNETVLMYKFIYDYIKEKNIRYDYYKTLKDFYKTINEMKHNKELTLGDLFIGSNKINEVMLNATNSKDEADVFQDLIHTLDEYVKDNQLTNATNFILKISNEYPSILKMKIYKYLKTN</sequence>
<reference evidence="1 2" key="1">
    <citation type="submission" date="2017-06" db="EMBL/GenBank/DDBJ databases">
        <title>Draft genome sequence of Fusobacterium nucleatum subsp. polymorphum KCOM 1271 (=ChDC F305).</title>
        <authorList>
            <person name="Kook J.-K."/>
            <person name="Park S.-N."/>
            <person name="Lim Y.K."/>
            <person name="Roh H."/>
        </authorList>
    </citation>
    <scope>NUCLEOTIDE SEQUENCE [LARGE SCALE GENOMIC DNA]</scope>
    <source>
        <strain evidence="2">KCOM 1271 (ChDC F305)</strain>
    </source>
</reference>
<protein>
    <submittedName>
        <fullName evidence="1">Uncharacterized protein</fullName>
    </submittedName>
</protein>
<accession>A0A2C6AWR6</accession>
<dbReference type="AlphaFoldDB" id="A0A2C6AWR6"/>
<dbReference type="RefSeq" id="WP_098974270.1">
    <property type="nucleotide sequence ID" value="NZ_CP077115.1"/>
</dbReference>
<dbReference type="Proteomes" id="UP000224182">
    <property type="component" value="Unassembled WGS sequence"/>
</dbReference>
<dbReference type="EMBL" id="NIRN01000001">
    <property type="protein sequence ID" value="PHI06569.1"/>
    <property type="molecule type" value="Genomic_DNA"/>
</dbReference>
<gene>
    <name evidence="1" type="ORF">CBG54_05760</name>
</gene>
<comment type="caution">
    <text evidence="1">The sequence shown here is derived from an EMBL/GenBank/DDBJ whole genome shotgun (WGS) entry which is preliminary data.</text>
</comment>